<reference evidence="3 4" key="1">
    <citation type="submission" date="2016-10" db="EMBL/GenBank/DDBJ databases">
        <authorList>
            <person name="de Groot N.N."/>
        </authorList>
    </citation>
    <scope>NUCLEOTIDE SEQUENCE [LARGE SCALE GENOMIC DNA]</scope>
    <source>
        <strain evidence="3 4">CDM_5</strain>
    </source>
</reference>
<evidence type="ECO:0000313" key="3">
    <source>
        <dbReference type="EMBL" id="SEL20586.1"/>
    </source>
</evidence>
<keyword evidence="1" id="KW-0812">Transmembrane</keyword>
<dbReference type="InterPro" id="IPR055999">
    <property type="entry name" value="DUF7577"/>
</dbReference>
<dbReference type="RefSeq" id="WP_074793272.1">
    <property type="nucleotide sequence ID" value="NZ_FOAD01000003.1"/>
</dbReference>
<dbReference type="AlphaFoldDB" id="A0A1H7NAC8"/>
<dbReference type="EMBL" id="FOAD01000003">
    <property type="protein sequence ID" value="SEL20586.1"/>
    <property type="molecule type" value="Genomic_DNA"/>
</dbReference>
<feature type="transmembrane region" description="Helical" evidence="1">
    <location>
        <begin position="6"/>
        <end position="25"/>
    </location>
</feature>
<name>A0A1H7NAC8_HALLR</name>
<protein>
    <recommendedName>
        <fullName evidence="2">DUF7577 domain-containing protein</fullName>
    </recommendedName>
</protein>
<accession>A0A1H7NAC8</accession>
<keyword evidence="1" id="KW-0472">Membrane</keyword>
<dbReference type="Proteomes" id="UP000183894">
    <property type="component" value="Unassembled WGS sequence"/>
</dbReference>
<gene>
    <name evidence="3" type="ORF">SAMN04488691_103248</name>
</gene>
<evidence type="ECO:0000256" key="1">
    <source>
        <dbReference type="SAM" id="Phobius"/>
    </source>
</evidence>
<dbReference type="OrthoDB" id="330661at2157"/>
<sequence length="98" mass="10919">MDVWGWIVVYALGLTILQLLVYRYLVDGGEPTMGDGSGRNADHGDRYAHPEIAVPFDERSSVGVQRTPTGERICPSCGAENESDATFELCWNCTRRLR</sequence>
<keyword evidence="1" id="KW-1133">Transmembrane helix</keyword>
<proteinExistence type="predicted"/>
<evidence type="ECO:0000259" key="2">
    <source>
        <dbReference type="Pfam" id="PF24463"/>
    </source>
</evidence>
<feature type="domain" description="DUF7577" evidence="2">
    <location>
        <begin position="72"/>
        <end position="98"/>
    </location>
</feature>
<organism evidence="3 4">
    <name type="scientific">Haloferax larsenii</name>
    <dbReference type="NCBI Taxonomy" id="302484"/>
    <lineage>
        <taxon>Archaea</taxon>
        <taxon>Methanobacteriati</taxon>
        <taxon>Methanobacteriota</taxon>
        <taxon>Stenosarchaea group</taxon>
        <taxon>Halobacteria</taxon>
        <taxon>Halobacteriales</taxon>
        <taxon>Haloferacaceae</taxon>
        <taxon>Haloferax</taxon>
    </lineage>
</organism>
<dbReference type="Pfam" id="PF24463">
    <property type="entry name" value="DUF7577"/>
    <property type="match status" value="1"/>
</dbReference>
<evidence type="ECO:0000313" key="4">
    <source>
        <dbReference type="Proteomes" id="UP000183894"/>
    </source>
</evidence>